<dbReference type="PANTHER" id="PTHR43372">
    <property type="entry name" value="FATTY-ACID AMIDE HYDROLASE"/>
    <property type="match status" value="1"/>
</dbReference>
<dbReference type="Proteomes" id="UP001328107">
    <property type="component" value="Unassembled WGS sequence"/>
</dbReference>
<name>A0AAN5D1B4_9BILA</name>
<dbReference type="AlphaFoldDB" id="A0AAN5D1B4"/>
<dbReference type="InterPro" id="IPR036928">
    <property type="entry name" value="AS_sf"/>
</dbReference>
<evidence type="ECO:0000256" key="1">
    <source>
        <dbReference type="ARBA" id="ARBA00009199"/>
    </source>
</evidence>
<comment type="caution">
    <text evidence="3">The sequence shown here is derived from an EMBL/GenBank/DDBJ whole genome shotgun (WGS) entry which is preliminary data.</text>
</comment>
<evidence type="ECO:0000313" key="3">
    <source>
        <dbReference type="EMBL" id="GMR54559.1"/>
    </source>
</evidence>
<dbReference type="Gene3D" id="3.90.1300.10">
    <property type="entry name" value="Amidase signature (AS) domain"/>
    <property type="match status" value="1"/>
</dbReference>
<dbReference type="InterPro" id="IPR020556">
    <property type="entry name" value="Amidase_CS"/>
</dbReference>
<dbReference type="PANTHER" id="PTHR43372:SF4">
    <property type="entry name" value="FATTY-ACID AMIDE HYDROLASE 2"/>
    <property type="match status" value="1"/>
</dbReference>
<sequence length="162" mass="17461">IICNLQSSLPLRMLDAGAIRLCITNVPEVCMGWETMNTIYGRSKNSYDTRRITGGSSGGEAALVASAGSLIGVGSDIGGSIRMPSFFNGVFRLKPTPGVITLEGRNPVAHGYRTEMRRYRTHLQIRSRSATHVQGDGWRCGGGTSYRGTNCQGQAESILHGR</sequence>
<protein>
    <recommendedName>
        <fullName evidence="2">Amidase domain-containing protein</fullName>
    </recommendedName>
</protein>
<gene>
    <name evidence="3" type="ORF">PMAYCL1PPCAC_24754</name>
</gene>
<dbReference type="InterPro" id="IPR023631">
    <property type="entry name" value="Amidase_dom"/>
</dbReference>
<dbReference type="PROSITE" id="PS00571">
    <property type="entry name" value="AMIDASES"/>
    <property type="match status" value="1"/>
</dbReference>
<dbReference type="SUPFAM" id="SSF75304">
    <property type="entry name" value="Amidase signature (AS) enzymes"/>
    <property type="match status" value="1"/>
</dbReference>
<comment type="similarity">
    <text evidence="1">Belongs to the amidase family.</text>
</comment>
<dbReference type="InterPro" id="IPR052739">
    <property type="entry name" value="FAAH2"/>
</dbReference>
<feature type="domain" description="Amidase" evidence="2">
    <location>
        <begin position="12"/>
        <end position="112"/>
    </location>
</feature>
<reference evidence="4" key="1">
    <citation type="submission" date="2022-10" db="EMBL/GenBank/DDBJ databases">
        <title>Genome assembly of Pristionchus species.</title>
        <authorList>
            <person name="Yoshida K."/>
            <person name="Sommer R.J."/>
        </authorList>
    </citation>
    <scope>NUCLEOTIDE SEQUENCE [LARGE SCALE GENOMIC DNA]</scope>
    <source>
        <strain evidence="4">RS5460</strain>
    </source>
</reference>
<dbReference type="EMBL" id="BTRK01000005">
    <property type="protein sequence ID" value="GMR54559.1"/>
    <property type="molecule type" value="Genomic_DNA"/>
</dbReference>
<evidence type="ECO:0000259" key="2">
    <source>
        <dbReference type="Pfam" id="PF01425"/>
    </source>
</evidence>
<keyword evidence="4" id="KW-1185">Reference proteome</keyword>
<proteinExistence type="inferred from homology"/>
<feature type="non-terminal residue" evidence="3">
    <location>
        <position position="1"/>
    </location>
</feature>
<organism evidence="3 4">
    <name type="scientific">Pristionchus mayeri</name>
    <dbReference type="NCBI Taxonomy" id="1317129"/>
    <lineage>
        <taxon>Eukaryota</taxon>
        <taxon>Metazoa</taxon>
        <taxon>Ecdysozoa</taxon>
        <taxon>Nematoda</taxon>
        <taxon>Chromadorea</taxon>
        <taxon>Rhabditida</taxon>
        <taxon>Rhabditina</taxon>
        <taxon>Diplogasteromorpha</taxon>
        <taxon>Diplogasteroidea</taxon>
        <taxon>Neodiplogasteridae</taxon>
        <taxon>Pristionchus</taxon>
    </lineage>
</organism>
<evidence type="ECO:0000313" key="4">
    <source>
        <dbReference type="Proteomes" id="UP001328107"/>
    </source>
</evidence>
<dbReference type="GO" id="GO:0012505">
    <property type="term" value="C:endomembrane system"/>
    <property type="evidence" value="ECO:0007669"/>
    <property type="project" value="TreeGrafter"/>
</dbReference>
<dbReference type="Pfam" id="PF01425">
    <property type="entry name" value="Amidase"/>
    <property type="match status" value="1"/>
</dbReference>
<accession>A0AAN5D1B4</accession>
<feature type="non-terminal residue" evidence="3">
    <location>
        <position position="162"/>
    </location>
</feature>